<gene>
    <name evidence="2" type="ORF">RFI_38378</name>
</gene>
<evidence type="ECO:0000313" key="3">
    <source>
        <dbReference type="Proteomes" id="UP000023152"/>
    </source>
</evidence>
<feature type="non-terminal residue" evidence="2">
    <location>
        <position position="1"/>
    </location>
</feature>
<reference evidence="2 3" key="1">
    <citation type="journal article" date="2013" name="Curr. Biol.">
        <title>The Genome of the Foraminiferan Reticulomyxa filosa.</title>
        <authorList>
            <person name="Glockner G."/>
            <person name="Hulsmann N."/>
            <person name="Schleicher M."/>
            <person name="Noegel A.A."/>
            <person name="Eichinger L."/>
            <person name="Gallinger C."/>
            <person name="Pawlowski J."/>
            <person name="Sierra R."/>
            <person name="Euteneuer U."/>
            <person name="Pillet L."/>
            <person name="Moustafa A."/>
            <person name="Platzer M."/>
            <person name="Groth M."/>
            <person name="Szafranski K."/>
            <person name="Schliwa M."/>
        </authorList>
    </citation>
    <scope>NUCLEOTIDE SEQUENCE [LARGE SCALE GENOMIC DNA]</scope>
</reference>
<sequence length="252" mass="29517">TLEESISHNESVSDTILNELNIRTGDLNELFYKQVTERSENESESDTEKASDTRHELSDEIKSHNNDFLFSLQKLASPNFFSDQRKLQQVARSNQQWQDEIFKMVYIVAFVKKEMLTEMKDRTEDLQTAISVSKNEKPATELGRIVSKNKQHHDAIQQELDKSTTLPSMKKRQLSPMIHKSSWHMKIWLVKSLSNICKMLLSRTYNHTYDIYYICCKYIICMLYVYTTDNIKKNNYYFLIIKGTNLSGVVCN</sequence>
<proteinExistence type="predicted"/>
<accession>X6LEC6</accession>
<evidence type="ECO:0000256" key="1">
    <source>
        <dbReference type="SAM" id="MobiDB-lite"/>
    </source>
</evidence>
<name>X6LEC6_RETFI</name>
<dbReference type="Proteomes" id="UP000023152">
    <property type="component" value="Unassembled WGS sequence"/>
</dbReference>
<evidence type="ECO:0000313" key="2">
    <source>
        <dbReference type="EMBL" id="ETN99109.1"/>
    </source>
</evidence>
<feature type="region of interest" description="Disordered" evidence="1">
    <location>
        <begin position="36"/>
        <end position="57"/>
    </location>
</feature>
<comment type="caution">
    <text evidence="2">The sequence shown here is derived from an EMBL/GenBank/DDBJ whole genome shotgun (WGS) entry which is preliminary data.</text>
</comment>
<organism evidence="2 3">
    <name type="scientific">Reticulomyxa filosa</name>
    <dbReference type="NCBI Taxonomy" id="46433"/>
    <lineage>
        <taxon>Eukaryota</taxon>
        <taxon>Sar</taxon>
        <taxon>Rhizaria</taxon>
        <taxon>Retaria</taxon>
        <taxon>Foraminifera</taxon>
        <taxon>Monothalamids</taxon>
        <taxon>Reticulomyxidae</taxon>
        <taxon>Reticulomyxa</taxon>
    </lineage>
</organism>
<keyword evidence="3" id="KW-1185">Reference proteome</keyword>
<protein>
    <submittedName>
        <fullName evidence="2">Uncharacterized protein</fullName>
    </submittedName>
</protein>
<dbReference type="AlphaFoldDB" id="X6LEC6"/>
<dbReference type="EMBL" id="ASPP01044911">
    <property type="protein sequence ID" value="ETN99109.1"/>
    <property type="molecule type" value="Genomic_DNA"/>
</dbReference>